<comment type="subcellular location">
    <subcellularLocation>
        <location evidence="1">Membrane</location>
        <topology evidence="1">Multi-pass membrane protein</topology>
    </subcellularLocation>
</comment>
<keyword evidence="5 6" id="KW-0472">Membrane</keyword>
<comment type="similarity">
    <text evidence="2">Belongs to the GtrA family.</text>
</comment>
<evidence type="ECO:0000256" key="5">
    <source>
        <dbReference type="ARBA" id="ARBA00023136"/>
    </source>
</evidence>
<name>A0A1G6V0Y5_9GAMM</name>
<evidence type="ECO:0000313" key="8">
    <source>
        <dbReference type="EMBL" id="SDD46535.1"/>
    </source>
</evidence>
<dbReference type="Proteomes" id="UP000199603">
    <property type="component" value="Unassembled WGS sequence"/>
</dbReference>
<evidence type="ECO:0000256" key="1">
    <source>
        <dbReference type="ARBA" id="ARBA00004141"/>
    </source>
</evidence>
<dbReference type="STRING" id="265719.SAMN04488509_102563"/>
<dbReference type="InterPro" id="IPR007267">
    <property type="entry name" value="GtrA_DPMS_TM"/>
</dbReference>
<protein>
    <submittedName>
        <fullName evidence="8">Putative flippase GtrA (Transmembrane translocase of bactoprenol-linked glucose)</fullName>
    </submittedName>
</protein>
<dbReference type="Pfam" id="PF04138">
    <property type="entry name" value="GtrA_DPMS_TM"/>
    <property type="match status" value="1"/>
</dbReference>
<dbReference type="PANTHER" id="PTHR38459:SF6">
    <property type="entry name" value="ARABINOGALACTAN BIOSYNTHESIS RECRUITING PROTEIN RV3789"/>
    <property type="match status" value="1"/>
</dbReference>
<dbReference type="AlphaFoldDB" id="A0A1G6V0Y5"/>
<reference evidence="8 9" key="1">
    <citation type="submission" date="2016-10" db="EMBL/GenBank/DDBJ databases">
        <authorList>
            <person name="de Groot N.N."/>
        </authorList>
    </citation>
    <scope>NUCLEOTIDE SEQUENCE [LARGE SCALE GENOMIC DNA]</scope>
    <source>
        <strain evidence="8 9">DSM 16957</strain>
    </source>
</reference>
<gene>
    <name evidence="8" type="ORF">SAMN04488509_102563</name>
</gene>
<keyword evidence="9" id="KW-1185">Reference proteome</keyword>
<keyword evidence="3 6" id="KW-0812">Transmembrane</keyword>
<evidence type="ECO:0000256" key="2">
    <source>
        <dbReference type="ARBA" id="ARBA00009399"/>
    </source>
</evidence>
<feature type="transmembrane region" description="Helical" evidence="6">
    <location>
        <begin position="71"/>
        <end position="94"/>
    </location>
</feature>
<evidence type="ECO:0000256" key="6">
    <source>
        <dbReference type="SAM" id="Phobius"/>
    </source>
</evidence>
<dbReference type="PANTHER" id="PTHR38459">
    <property type="entry name" value="PROPHAGE BACTOPRENOL-LINKED GLUCOSE TRANSLOCASE HOMOLOG"/>
    <property type="match status" value="1"/>
</dbReference>
<dbReference type="GO" id="GO:0005886">
    <property type="term" value="C:plasma membrane"/>
    <property type="evidence" value="ECO:0007669"/>
    <property type="project" value="TreeGrafter"/>
</dbReference>
<proteinExistence type="inferred from homology"/>
<evidence type="ECO:0000256" key="4">
    <source>
        <dbReference type="ARBA" id="ARBA00022989"/>
    </source>
</evidence>
<feature type="transmembrane region" description="Helical" evidence="6">
    <location>
        <begin position="34"/>
        <end position="51"/>
    </location>
</feature>
<accession>A0A1G6V0Y5</accession>
<evidence type="ECO:0000259" key="7">
    <source>
        <dbReference type="Pfam" id="PF04138"/>
    </source>
</evidence>
<evidence type="ECO:0000313" key="9">
    <source>
        <dbReference type="Proteomes" id="UP000199603"/>
    </source>
</evidence>
<feature type="transmembrane region" description="Helical" evidence="6">
    <location>
        <begin position="100"/>
        <end position="119"/>
    </location>
</feature>
<evidence type="ECO:0000256" key="3">
    <source>
        <dbReference type="ARBA" id="ARBA00022692"/>
    </source>
</evidence>
<organism evidence="8 9">
    <name type="scientific">Aquimonas voraii</name>
    <dbReference type="NCBI Taxonomy" id="265719"/>
    <lineage>
        <taxon>Bacteria</taxon>
        <taxon>Pseudomonadati</taxon>
        <taxon>Pseudomonadota</taxon>
        <taxon>Gammaproteobacteria</taxon>
        <taxon>Lysobacterales</taxon>
        <taxon>Lysobacteraceae</taxon>
        <taxon>Aquimonas</taxon>
    </lineage>
</organism>
<dbReference type="RefSeq" id="WP_091240709.1">
    <property type="nucleotide sequence ID" value="NZ_FNAG01000002.1"/>
</dbReference>
<dbReference type="OrthoDB" id="7926501at2"/>
<keyword evidence="4 6" id="KW-1133">Transmembrane helix</keyword>
<sequence>MRQFALFCVGGGLAFAVDAGLTQAWVSAVGLDPWTARALSFPVAVTCTWLFNRHFTFRARRASPLWREWLVYVGTQLGGLSVNLGSYALLVGVSATAARWPALAVAVGSVAGLLVNFFGAKHVAFKARA</sequence>
<dbReference type="InterPro" id="IPR051401">
    <property type="entry name" value="GtrA_CellWall_Glycosyl"/>
</dbReference>
<dbReference type="EMBL" id="FNAG01000002">
    <property type="protein sequence ID" value="SDD46535.1"/>
    <property type="molecule type" value="Genomic_DNA"/>
</dbReference>
<feature type="domain" description="GtrA/DPMS transmembrane" evidence="7">
    <location>
        <begin position="7"/>
        <end position="125"/>
    </location>
</feature>
<dbReference type="GO" id="GO:0000271">
    <property type="term" value="P:polysaccharide biosynthetic process"/>
    <property type="evidence" value="ECO:0007669"/>
    <property type="project" value="InterPro"/>
</dbReference>